<dbReference type="SUPFAM" id="SSF50370">
    <property type="entry name" value="Ricin B-like lectins"/>
    <property type="match status" value="1"/>
</dbReference>
<feature type="transmembrane region" description="Helical" evidence="1">
    <location>
        <begin position="641"/>
        <end position="661"/>
    </location>
</feature>
<dbReference type="Gene3D" id="2.80.10.50">
    <property type="match status" value="1"/>
</dbReference>
<feature type="transmembrane region" description="Helical" evidence="1">
    <location>
        <begin position="481"/>
        <end position="501"/>
    </location>
</feature>
<dbReference type="Pfam" id="PF00652">
    <property type="entry name" value="Ricin_B_lectin"/>
    <property type="match status" value="1"/>
</dbReference>
<feature type="transmembrane region" description="Helical" evidence="1">
    <location>
        <begin position="609"/>
        <end position="629"/>
    </location>
</feature>
<feature type="transmembrane region" description="Helical" evidence="1">
    <location>
        <begin position="417"/>
        <end position="437"/>
    </location>
</feature>
<dbReference type="InterPro" id="IPR051860">
    <property type="entry name" value="Plasmodium_CSP_Invasion"/>
</dbReference>
<feature type="transmembrane region" description="Helical" evidence="1">
    <location>
        <begin position="385"/>
        <end position="405"/>
    </location>
</feature>
<dbReference type="CTD" id="20327735"/>
<keyword evidence="1" id="KW-0472">Membrane</keyword>
<feature type="transmembrane region" description="Helical" evidence="1">
    <location>
        <begin position="737"/>
        <end position="759"/>
    </location>
</feature>
<feature type="domain" description="Ricin B lectin" evidence="2">
    <location>
        <begin position="290"/>
        <end position="369"/>
    </location>
</feature>
<organism evidence="3 4">
    <name type="scientific">Opisthorchis viverrini</name>
    <name type="common">Southeast Asian liver fluke</name>
    <dbReference type="NCBI Taxonomy" id="6198"/>
    <lineage>
        <taxon>Eukaryota</taxon>
        <taxon>Metazoa</taxon>
        <taxon>Spiralia</taxon>
        <taxon>Lophotrochozoa</taxon>
        <taxon>Platyhelminthes</taxon>
        <taxon>Trematoda</taxon>
        <taxon>Digenea</taxon>
        <taxon>Opisthorchiida</taxon>
        <taxon>Opisthorchiata</taxon>
        <taxon>Opisthorchiidae</taxon>
        <taxon>Opisthorchis</taxon>
    </lineage>
</organism>
<gene>
    <name evidence="3" type="ORF">T265_13568</name>
</gene>
<dbReference type="EMBL" id="KL596698">
    <property type="protein sequence ID" value="KER28470.1"/>
    <property type="molecule type" value="Genomic_DNA"/>
</dbReference>
<dbReference type="KEGG" id="ovi:T265_13568"/>
<reference evidence="3 4" key="1">
    <citation type="submission" date="2013-11" db="EMBL/GenBank/DDBJ databases">
        <title>Opisthorchis viverrini - life in the bile duct.</title>
        <authorList>
            <person name="Young N.D."/>
            <person name="Nagarajan N."/>
            <person name="Lin S.J."/>
            <person name="Korhonen P.K."/>
            <person name="Jex A.R."/>
            <person name="Hall R.S."/>
            <person name="Safavi-Hemami H."/>
            <person name="Kaewkong W."/>
            <person name="Bertrand D."/>
            <person name="Gao S."/>
            <person name="Seet Q."/>
            <person name="Wongkham S."/>
            <person name="Teh B.T."/>
            <person name="Wongkham C."/>
            <person name="Intapan P.M."/>
            <person name="Maleewong W."/>
            <person name="Yang X."/>
            <person name="Hu M."/>
            <person name="Wang Z."/>
            <person name="Hofmann A."/>
            <person name="Sternberg P.W."/>
            <person name="Tan P."/>
            <person name="Wang J."/>
            <person name="Gasser R.B."/>
        </authorList>
    </citation>
    <scope>NUCLEOTIDE SEQUENCE [LARGE SCALE GENOMIC DNA]</scope>
</reference>
<dbReference type="OrthoDB" id="8957827at2759"/>
<evidence type="ECO:0000313" key="3">
    <source>
        <dbReference type="EMBL" id="KER28470.1"/>
    </source>
</evidence>
<dbReference type="PANTHER" id="PTHR44826:SF14">
    <property type="entry name" value="G-PROTEIN COUPLED RECEPTORS FAMILY 1 PROFILE DOMAIN-CONTAINING PROTEIN"/>
    <property type="match status" value="1"/>
</dbReference>
<dbReference type="InterPro" id="IPR035992">
    <property type="entry name" value="Ricin_B-like_lectins"/>
</dbReference>
<evidence type="ECO:0000259" key="2">
    <source>
        <dbReference type="Pfam" id="PF00652"/>
    </source>
</evidence>
<keyword evidence="1" id="KW-0812">Transmembrane</keyword>
<dbReference type="Gene3D" id="3.90.550.10">
    <property type="entry name" value="Spore Coat Polysaccharide Biosynthesis Protein SpsA, Chain A"/>
    <property type="match status" value="1"/>
</dbReference>
<dbReference type="PROSITE" id="PS50231">
    <property type="entry name" value="RICIN_B_LECTIN"/>
    <property type="match status" value="1"/>
</dbReference>
<evidence type="ECO:0000313" key="4">
    <source>
        <dbReference type="Proteomes" id="UP000054324"/>
    </source>
</evidence>
<dbReference type="RefSeq" id="XP_009167791.1">
    <property type="nucleotide sequence ID" value="XM_009169527.1"/>
</dbReference>
<feature type="transmembrane region" description="Helical" evidence="1">
    <location>
        <begin position="705"/>
        <end position="725"/>
    </location>
</feature>
<dbReference type="PANTHER" id="PTHR44826">
    <property type="entry name" value="SPORE COAT PROTEIN SP85"/>
    <property type="match status" value="1"/>
</dbReference>
<evidence type="ECO:0000256" key="1">
    <source>
        <dbReference type="SAM" id="Phobius"/>
    </source>
</evidence>
<dbReference type="InterPro" id="IPR029044">
    <property type="entry name" value="Nucleotide-diphossugar_trans"/>
</dbReference>
<feature type="transmembrane region" description="Helical" evidence="1">
    <location>
        <begin position="765"/>
        <end position="784"/>
    </location>
</feature>
<proteinExistence type="predicted"/>
<dbReference type="AlphaFoldDB" id="A0A074ZYR1"/>
<dbReference type="Proteomes" id="UP000054324">
    <property type="component" value="Unassembled WGS sequence"/>
</dbReference>
<protein>
    <recommendedName>
        <fullName evidence="2">Ricin B lectin domain-containing protein</fullName>
    </recommendedName>
</protein>
<feature type="transmembrane region" description="Helical" evidence="1">
    <location>
        <begin position="673"/>
        <end position="693"/>
    </location>
</feature>
<dbReference type="GeneID" id="20327735"/>
<feature type="transmembrane region" description="Helical" evidence="1">
    <location>
        <begin position="513"/>
        <end position="533"/>
    </location>
</feature>
<keyword evidence="1" id="KW-1133">Transmembrane helix</keyword>
<keyword evidence="4" id="KW-1185">Reference proteome</keyword>
<name>A0A074ZYR1_OPIVI</name>
<feature type="transmembrane region" description="Helical" evidence="1">
    <location>
        <begin position="545"/>
        <end position="565"/>
    </location>
</feature>
<accession>A0A074ZYR1</accession>
<dbReference type="InterPro" id="IPR000772">
    <property type="entry name" value="Ricin_B_lectin"/>
</dbReference>
<feature type="transmembrane region" description="Helical" evidence="1">
    <location>
        <begin position="577"/>
        <end position="597"/>
    </location>
</feature>
<sequence length="839" mass="98244">MGAWVWTSTNRNLIDVLLEEGRIAHRHLDHIRTRKHRPDAEQTPEPTGGLRMEARACKQVQILQSAYTGQQGSQGRSNAAKLELANHVGHVFRTKSPYSIQNNTGHTLRRNLVRLAEVWMDEYKGYFYERFNFKLLQCLVPGKKTHRREHNGHTSNKHKSLFYLPNLPRYFILQGEYGDVSDRKALRERLKCQSFKWYLNNVFPELFVPSNSLANGDVSSHAVCDVYHPRSNETQLGEYTLICKLIWFIERLTWNPVEPLFCDVMLPLNVPHQAASCFSCYDVRDIAIHIESFKMAICLDASADDHQPKLHLLRGYPCHRLGGNQLWYWTPSKEIRRDSRCWSVDEAKGVIGMAKCGGTDRQKFDYTEMAKFPVLYMHLSIYRSIYLSIYLSIDLSIYRSIYLSIYLSIDLSIYRSIYLSIYLSIDLSIYRSIYLSIYLSIDLSIYRSIYLSIYLSIDLSIYRSIYLSIYLSIDLSIYRSIYLSIYLSIDLSIYRSIYLSIYLSIDLSIYRSIYLSIYLSIDLSIYRSIYLSIYLSIDLSIYRSIYLSIYLSIDLSIYRSIYLSIYLSIDLSIYRSIYLSIYLSIDLSIYRSIYLSIYLSIDLSIYRSIYLSIYLSIDLSIYRSIYLSIYLSIDLSIYRSIYLSIYLSIDLSIYRSIYLSIYLSIDLSIYRSIYLSIYLSIDLSIYRSIYLSIYLSIDLSIYRSIYLSIYLSIDLSIYRSIYLSIYLSIDLSIYRSIYLSIYLSIDLSIYRSIYLSIYLSIDLSIYRSIYLSIYLSIYPGILLGREGRLIYKGKCVEISDNQVDVYLAECKGTFNQLWKFSRKPVQPPTSSTLSPVYMA</sequence>
<feature type="transmembrane region" description="Helical" evidence="1">
    <location>
        <begin position="449"/>
        <end position="469"/>
    </location>
</feature>
<feature type="non-terminal residue" evidence="3">
    <location>
        <position position="839"/>
    </location>
</feature>